<organism evidence="3 4">
    <name type="scientific">Pseudidiomarina halophila</name>
    <dbReference type="NCBI Taxonomy" id="1449799"/>
    <lineage>
        <taxon>Bacteria</taxon>
        <taxon>Pseudomonadati</taxon>
        <taxon>Pseudomonadota</taxon>
        <taxon>Gammaproteobacteria</taxon>
        <taxon>Alteromonadales</taxon>
        <taxon>Idiomarinaceae</taxon>
        <taxon>Pseudidiomarina</taxon>
    </lineage>
</organism>
<dbReference type="AlphaFoldDB" id="A0A432Y1J7"/>
<dbReference type="InterPro" id="IPR023346">
    <property type="entry name" value="Lysozyme-like_dom_sf"/>
</dbReference>
<keyword evidence="4" id="KW-1185">Reference proteome</keyword>
<gene>
    <name evidence="3" type="ORF">CWI69_05285</name>
</gene>
<evidence type="ECO:0000259" key="2">
    <source>
        <dbReference type="PROSITE" id="PS51782"/>
    </source>
</evidence>
<dbReference type="InterPro" id="IPR000189">
    <property type="entry name" value="Transglyc_AS"/>
</dbReference>
<dbReference type="SUPFAM" id="SSF53955">
    <property type="entry name" value="Lysozyme-like"/>
    <property type="match status" value="1"/>
</dbReference>
<dbReference type="Pfam" id="PF01476">
    <property type="entry name" value="LysM"/>
    <property type="match status" value="3"/>
</dbReference>
<dbReference type="PANTHER" id="PTHR33734:SF22">
    <property type="entry name" value="MEMBRANE-BOUND LYTIC MUREIN TRANSGLYCOSYLASE D"/>
    <property type="match status" value="1"/>
</dbReference>
<dbReference type="Pfam" id="PF01464">
    <property type="entry name" value="SLT"/>
    <property type="match status" value="1"/>
</dbReference>
<dbReference type="SUPFAM" id="SSF54106">
    <property type="entry name" value="LysM domain"/>
    <property type="match status" value="3"/>
</dbReference>
<dbReference type="PANTHER" id="PTHR33734">
    <property type="entry name" value="LYSM DOMAIN-CONTAINING GPI-ANCHORED PROTEIN 2"/>
    <property type="match status" value="1"/>
</dbReference>
<accession>A0A432Y1J7</accession>
<dbReference type="Proteomes" id="UP000287198">
    <property type="component" value="Unassembled WGS sequence"/>
</dbReference>
<dbReference type="OrthoDB" id="9815002at2"/>
<dbReference type="CDD" id="cd16894">
    <property type="entry name" value="MltD-like"/>
    <property type="match status" value="1"/>
</dbReference>
<evidence type="ECO:0000313" key="3">
    <source>
        <dbReference type="EMBL" id="RUO54815.1"/>
    </source>
</evidence>
<dbReference type="EMBL" id="PIPW01000001">
    <property type="protein sequence ID" value="RUO54815.1"/>
    <property type="molecule type" value="Genomic_DNA"/>
</dbReference>
<feature type="domain" description="LysM" evidence="2">
    <location>
        <begin position="347"/>
        <end position="390"/>
    </location>
</feature>
<dbReference type="GO" id="GO:0008932">
    <property type="term" value="F:lytic endotransglycosylase activity"/>
    <property type="evidence" value="ECO:0007669"/>
    <property type="project" value="TreeGrafter"/>
</dbReference>
<evidence type="ECO:0000313" key="4">
    <source>
        <dbReference type="Proteomes" id="UP000287198"/>
    </source>
</evidence>
<dbReference type="GO" id="GO:0016020">
    <property type="term" value="C:membrane"/>
    <property type="evidence" value="ECO:0007669"/>
    <property type="project" value="InterPro"/>
</dbReference>
<dbReference type="Gene3D" id="3.10.350.10">
    <property type="entry name" value="LysM domain"/>
    <property type="match status" value="3"/>
</dbReference>
<dbReference type="GO" id="GO:0000270">
    <property type="term" value="P:peptidoglycan metabolic process"/>
    <property type="evidence" value="ECO:0007669"/>
    <property type="project" value="InterPro"/>
</dbReference>
<feature type="domain" description="LysM" evidence="2">
    <location>
        <begin position="421"/>
        <end position="465"/>
    </location>
</feature>
<dbReference type="PROSITE" id="PS51257">
    <property type="entry name" value="PROKAR_LIPOPROTEIN"/>
    <property type="match status" value="1"/>
</dbReference>
<dbReference type="SMART" id="SM00257">
    <property type="entry name" value="LysM"/>
    <property type="match status" value="3"/>
</dbReference>
<dbReference type="InterPro" id="IPR036779">
    <property type="entry name" value="LysM_dom_sf"/>
</dbReference>
<dbReference type="PROSITE" id="PS51782">
    <property type="entry name" value="LYSM"/>
    <property type="match status" value="3"/>
</dbReference>
<comment type="similarity">
    <text evidence="1">Belongs to the transglycosylase Slt family.</text>
</comment>
<sequence>MKNWLVLTLSALVVTGCQSIPAEQQPSQSTHQQQDDATSTPVIDTTPLAALLPTEPEPPLKAPVVVELTPQQEADIWQRIRRQLSLPIPAQARIDAQRDYYLKHPAYMNRVAERATPFMHLIVEEIERRGLPLELALLPIVESAFDPFAYSHGQAAGVWQFIPGTARQYGLDINWWYDGRRDVYASTHAALDYLTDLNNRFDNWLHALAAYNSGGGRVSSAIRKNKRAGKPTDFWSLDLPRETRAYVPKLLALAEILKHQEKYQVSWLTIPNKPYLEVVETDAQIDLALAAEKSGLKLDQLHRYNSGYNRWATDPEGPHRLLLPNENAQHLQAWLTSADSKDLVRWTRHKVKSGESLSVIARQYHTTAQAIQQANSIQGHLIRAGDYLLIPAASRDLNDYNLSADQRLSATQSQQRGAYKITHEIASGDTFWDLSRKYNVNLRQLAKWNGMAPTDPLRPGRPLVVWLKDDSKPSGITRNIHYQVRSGDSLARIAQKFNVAISDIEKWNQIHRSNYLQPGQRLKLVVDVTRVGTDS</sequence>
<comment type="caution">
    <text evidence="3">The sequence shown here is derived from an EMBL/GenBank/DDBJ whole genome shotgun (WGS) entry which is preliminary data.</text>
</comment>
<feature type="domain" description="LysM" evidence="2">
    <location>
        <begin position="480"/>
        <end position="524"/>
    </location>
</feature>
<dbReference type="RefSeq" id="WP_126762536.1">
    <property type="nucleotide sequence ID" value="NZ_JBHLTZ010000004.1"/>
</dbReference>
<dbReference type="CDD" id="cd00118">
    <property type="entry name" value="LysM"/>
    <property type="match status" value="3"/>
</dbReference>
<dbReference type="Gene3D" id="1.10.530.10">
    <property type="match status" value="1"/>
</dbReference>
<name>A0A432Y1J7_9GAMM</name>
<dbReference type="InterPro" id="IPR018392">
    <property type="entry name" value="LysM"/>
</dbReference>
<reference evidence="4" key="1">
    <citation type="journal article" date="2018" name="Front. Microbiol.">
        <title>Genome-Based Analysis Reveals the Taxonomy and Diversity of the Family Idiomarinaceae.</title>
        <authorList>
            <person name="Liu Y."/>
            <person name="Lai Q."/>
            <person name="Shao Z."/>
        </authorList>
    </citation>
    <scope>NUCLEOTIDE SEQUENCE [LARGE SCALE GENOMIC DNA]</scope>
    <source>
        <strain evidence="4">BH195</strain>
    </source>
</reference>
<proteinExistence type="inferred from homology"/>
<protein>
    <submittedName>
        <fullName evidence="3">Lytic transglycosylase</fullName>
    </submittedName>
</protein>
<dbReference type="FunFam" id="1.10.530.10:FF:000004">
    <property type="entry name" value="Membrane-bound lytic murein transglycosylase D"/>
    <property type="match status" value="1"/>
</dbReference>
<dbReference type="PROSITE" id="PS00922">
    <property type="entry name" value="TRANSGLYCOSYLASE"/>
    <property type="match status" value="1"/>
</dbReference>
<evidence type="ECO:0000256" key="1">
    <source>
        <dbReference type="ARBA" id="ARBA00007734"/>
    </source>
</evidence>
<dbReference type="InterPro" id="IPR008258">
    <property type="entry name" value="Transglycosylase_SLT_dom_1"/>
</dbReference>